<organism evidence="8 9">
    <name type="scientific">Seinonella peptonophila</name>
    <dbReference type="NCBI Taxonomy" id="112248"/>
    <lineage>
        <taxon>Bacteria</taxon>
        <taxon>Bacillati</taxon>
        <taxon>Bacillota</taxon>
        <taxon>Bacilli</taxon>
        <taxon>Bacillales</taxon>
        <taxon>Thermoactinomycetaceae</taxon>
        <taxon>Seinonella</taxon>
    </lineage>
</organism>
<comment type="subunit">
    <text evidence="1 6">Homodimer.</text>
</comment>
<dbReference type="STRING" id="112248.SAMN05444392_104163"/>
<dbReference type="AlphaFoldDB" id="A0A1M4X715"/>
<evidence type="ECO:0000256" key="3">
    <source>
        <dbReference type="ARBA" id="ARBA00022827"/>
    </source>
</evidence>
<dbReference type="EC" id="1.18.1.2" evidence="6"/>
<comment type="caution">
    <text evidence="6">Lacks conserved residue(s) required for the propagation of feature annotation.</text>
</comment>
<evidence type="ECO:0000256" key="5">
    <source>
        <dbReference type="ARBA" id="ARBA00023002"/>
    </source>
</evidence>
<comment type="cofactor">
    <cofactor evidence="6">
        <name>FAD</name>
        <dbReference type="ChEBI" id="CHEBI:57692"/>
    </cofactor>
    <text evidence="6">Binds 1 FAD per subunit.</text>
</comment>
<feature type="binding site" evidence="6">
    <location>
        <position position="88"/>
    </location>
    <ligand>
        <name>FAD</name>
        <dbReference type="ChEBI" id="CHEBI:57692"/>
    </ligand>
</feature>
<dbReference type="Pfam" id="PF07992">
    <property type="entry name" value="Pyr_redox_2"/>
    <property type="match status" value="1"/>
</dbReference>
<keyword evidence="3 6" id="KW-0274">FAD</keyword>
<dbReference type="InterPro" id="IPR022890">
    <property type="entry name" value="Fd--NADP_Rdtase_type_2"/>
</dbReference>
<accession>A0A1M4X715</accession>
<dbReference type="HAMAP" id="MF_01685">
    <property type="entry name" value="FENR2"/>
    <property type="match status" value="1"/>
</dbReference>
<feature type="binding site" evidence="6">
    <location>
        <position position="35"/>
    </location>
    <ligand>
        <name>FAD</name>
        <dbReference type="ChEBI" id="CHEBI:57692"/>
    </ligand>
</feature>
<dbReference type="InterPro" id="IPR036188">
    <property type="entry name" value="FAD/NAD-bd_sf"/>
</dbReference>
<reference evidence="8 9" key="1">
    <citation type="submission" date="2016-11" db="EMBL/GenBank/DDBJ databases">
        <authorList>
            <person name="Jaros S."/>
            <person name="Januszkiewicz K."/>
            <person name="Wedrychowicz H."/>
        </authorList>
    </citation>
    <scope>NUCLEOTIDE SEQUENCE [LARGE SCALE GENOMIC DNA]</scope>
    <source>
        <strain evidence="8 9">DSM 44666</strain>
    </source>
</reference>
<feature type="binding site" evidence="6">
    <location>
        <position position="283"/>
    </location>
    <ligand>
        <name>FAD</name>
        <dbReference type="ChEBI" id="CHEBI:57692"/>
    </ligand>
</feature>
<comment type="catalytic activity">
    <reaction evidence="6">
        <text>2 reduced [2Fe-2S]-[ferredoxin] + NADP(+) + H(+) = 2 oxidized [2Fe-2S]-[ferredoxin] + NADPH</text>
        <dbReference type="Rhea" id="RHEA:20125"/>
        <dbReference type="Rhea" id="RHEA-COMP:10000"/>
        <dbReference type="Rhea" id="RHEA-COMP:10001"/>
        <dbReference type="ChEBI" id="CHEBI:15378"/>
        <dbReference type="ChEBI" id="CHEBI:33737"/>
        <dbReference type="ChEBI" id="CHEBI:33738"/>
        <dbReference type="ChEBI" id="CHEBI:57783"/>
        <dbReference type="ChEBI" id="CHEBI:58349"/>
        <dbReference type="EC" id="1.18.1.2"/>
    </reaction>
</comment>
<keyword evidence="4 6" id="KW-0521">NADP</keyword>
<feature type="binding site" evidence="6">
    <location>
        <position position="43"/>
    </location>
    <ligand>
        <name>FAD</name>
        <dbReference type="ChEBI" id="CHEBI:57692"/>
    </ligand>
</feature>
<keyword evidence="2 6" id="KW-0285">Flavoprotein</keyword>
<evidence type="ECO:0000313" key="9">
    <source>
        <dbReference type="Proteomes" id="UP000184476"/>
    </source>
</evidence>
<dbReference type="PRINTS" id="PR00368">
    <property type="entry name" value="FADPNR"/>
</dbReference>
<evidence type="ECO:0000256" key="2">
    <source>
        <dbReference type="ARBA" id="ARBA00022630"/>
    </source>
</evidence>
<evidence type="ECO:0000259" key="7">
    <source>
        <dbReference type="Pfam" id="PF07992"/>
    </source>
</evidence>
<dbReference type="InterPro" id="IPR023753">
    <property type="entry name" value="FAD/NAD-binding_dom"/>
</dbReference>
<dbReference type="PRINTS" id="PR00469">
    <property type="entry name" value="PNDRDTASEII"/>
</dbReference>
<dbReference type="GO" id="GO:0004324">
    <property type="term" value="F:ferredoxin-NADP+ reductase activity"/>
    <property type="evidence" value="ECO:0007669"/>
    <property type="project" value="UniProtKB-UniRule"/>
</dbReference>
<feature type="domain" description="FAD/NAD(P)-binding" evidence="7">
    <location>
        <begin position="6"/>
        <end position="291"/>
    </location>
</feature>
<dbReference type="OrthoDB" id="9806179at2"/>
<dbReference type="RefSeq" id="WP_073154550.1">
    <property type="nucleotide sequence ID" value="NZ_FQVL01000004.1"/>
</dbReference>
<keyword evidence="5 6" id="KW-0560">Oxidoreductase</keyword>
<dbReference type="PANTHER" id="PTHR48105">
    <property type="entry name" value="THIOREDOXIN REDUCTASE 1-RELATED-RELATED"/>
    <property type="match status" value="1"/>
</dbReference>
<feature type="binding site" evidence="6">
    <location>
        <position position="123"/>
    </location>
    <ligand>
        <name>FAD</name>
        <dbReference type="ChEBI" id="CHEBI:57692"/>
    </ligand>
</feature>
<evidence type="ECO:0000256" key="1">
    <source>
        <dbReference type="ARBA" id="ARBA00011738"/>
    </source>
</evidence>
<protein>
    <recommendedName>
        <fullName evidence="6">Ferredoxin--NADP reductase</fullName>
        <shortName evidence="6">FNR</shortName>
        <shortName evidence="6">Fd-NADP(+) reductase</shortName>
        <ecNumber evidence="6">1.18.1.2</ecNumber>
    </recommendedName>
</protein>
<evidence type="ECO:0000313" key="8">
    <source>
        <dbReference type="EMBL" id="SHE89266.1"/>
    </source>
</evidence>
<name>A0A1M4X715_9BACL</name>
<dbReference type="GO" id="GO:0050660">
    <property type="term" value="F:flavin adenine dinucleotide binding"/>
    <property type="evidence" value="ECO:0007669"/>
    <property type="project" value="UniProtKB-UniRule"/>
</dbReference>
<evidence type="ECO:0000256" key="6">
    <source>
        <dbReference type="HAMAP-Rule" id="MF_01685"/>
    </source>
</evidence>
<keyword evidence="9" id="KW-1185">Reference proteome</keyword>
<dbReference type="Gene3D" id="3.50.50.60">
    <property type="entry name" value="FAD/NAD(P)-binding domain"/>
    <property type="match status" value="2"/>
</dbReference>
<dbReference type="SUPFAM" id="SSF51905">
    <property type="entry name" value="FAD/NAD(P)-binding domain"/>
    <property type="match status" value="1"/>
</dbReference>
<sequence length="334" mass="37367">MTQTIYDVTIIGGGPIGMFSTFYSGMRDLKTKLIESRNELGGQISMFYPQKILRDIGGIPEIAGQDLVKQLTQQTQTFQPTIVFNQFVSKLESLSERIYRLTSTTGETHLTRTIVLTVGAGRFKPVPLEVKGAERFTAQTHYFIQDLSKFRDQHVVISGGGNGAVDWANELKQVAKSVTVIHRREDFTGHESSVNEMKETCDVFSDYRLLRLDGEDHYLQKVIIQSNKTGEKKALPADELIVNHGIHGSYGGIAHWGLQMENNRFVVNENMETNLPGIFAAGDAAIYPSKLKLIIGGFTEGPKAINSVKRYLDPKALEMAMYSTHHEKLLELKK</sequence>
<dbReference type="EMBL" id="FQVL01000004">
    <property type="protein sequence ID" value="SHE89266.1"/>
    <property type="molecule type" value="Genomic_DNA"/>
</dbReference>
<gene>
    <name evidence="8" type="ORF">SAMN05444392_104163</name>
</gene>
<dbReference type="Proteomes" id="UP000184476">
    <property type="component" value="Unassembled WGS sequence"/>
</dbReference>
<dbReference type="InterPro" id="IPR050097">
    <property type="entry name" value="Ferredoxin-NADP_redctase_2"/>
</dbReference>
<comment type="similarity">
    <text evidence="6">Belongs to the ferredoxin--NADP reductase type 2 family.</text>
</comment>
<feature type="binding site" evidence="6">
    <location>
        <position position="324"/>
    </location>
    <ligand>
        <name>FAD</name>
        <dbReference type="ChEBI" id="CHEBI:57692"/>
    </ligand>
</feature>
<proteinExistence type="inferred from homology"/>
<feature type="binding site" evidence="6">
    <location>
        <position position="48"/>
    </location>
    <ligand>
        <name>FAD</name>
        <dbReference type="ChEBI" id="CHEBI:57692"/>
    </ligand>
</feature>
<evidence type="ECO:0000256" key="4">
    <source>
        <dbReference type="ARBA" id="ARBA00022857"/>
    </source>
</evidence>
<dbReference type="GO" id="GO:0050661">
    <property type="term" value="F:NADP binding"/>
    <property type="evidence" value="ECO:0007669"/>
    <property type="project" value="UniProtKB-UniRule"/>
</dbReference>